<feature type="compositionally biased region" description="Basic and acidic residues" evidence="1">
    <location>
        <begin position="1"/>
        <end position="18"/>
    </location>
</feature>
<evidence type="ECO:0000256" key="1">
    <source>
        <dbReference type="SAM" id="MobiDB-lite"/>
    </source>
</evidence>
<feature type="region of interest" description="Disordered" evidence="1">
    <location>
        <begin position="1"/>
        <end position="31"/>
    </location>
</feature>
<comment type="caution">
    <text evidence="2">The sequence shown here is derived from an EMBL/GenBank/DDBJ whole genome shotgun (WGS) entry which is preliminary data.</text>
</comment>
<proteinExistence type="predicted"/>
<dbReference type="AlphaFoldDB" id="X0UKN1"/>
<accession>X0UKN1</accession>
<reference evidence="2" key="1">
    <citation type="journal article" date="2014" name="Front. Microbiol.">
        <title>High frequency of phylogenetically diverse reductive dehalogenase-homologous genes in deep subseafloor sedimentary metagenomes.</title>
        <authorList>
            <person name="Kawai M."/>
            <person name="Futagami T."/>
            <person name="Toyoda A."/>
            <person name="Takaki Y."/>
            <person name="Nishi S."/>
            <person name="Hori S."/>
            <person name="Arai W."/>
            <person name="Tsubouchi T."/>
            <person name="Morono Y."/>
            <person name="Uchiyama I."/>
            <person name="Ito T."/>
            <person name="Fujiyama A."/>
            <person name="Inagaki F."/>
            <person name="Takami H."/>
        </authorList>
    </citation>
    <scope>NUCLEOTIDE SEQUENCE</scope>
    <source>
        <strain evidence="2">Expedition CK06-06</strain>
    </source>
</reference>
<organism evidence="2">
    <name type="scientific">marine sediment metagenome</name>
    <dbReference type="NCBI Taxonomy" id="412755"/>
    <lineage>
        <taxon>unclassified sequences</taxon>
        <taxon>metagenomes</taxon>
        <taxon>ecological metagenomes</taxon>
    </lineage>
</organism>
<protein>
    <submittedName>
        <fullName evidence="2">Uncharacterized protein</fullName>
    </submittedName>
</protein>
<evidence type="ECO:0000313" key="2">
    <source>
        <dbReference type="EMBL" id="GAF89025.1"/>
    </source>
</evidence>
<dbReference type="EMBL" id="BARS01014006">
    <property type="protein sequence ID" value="GAF89025.1"/>
    <property type="molecule type" value="Genomic_DNA"/>
</dbReference>
<sequence length="77" mass="8786">MSEEKLDSVSTDAEKEKASQQGWSEDYKGDPENFRTAKDFLAKGKEIAGIQTERVENLAKQNEELLTEIKSMKDDFK</sequence>
<gene>
    <name evidence="2" type="ORF">S01H1_23927</name>
</gene>
<feature type="non-terminal residue" evidence="2">
    <location>
        <position position="77"/>
    </location>
</feature>
<name>X0UKN1_9ZZZZ</name>